<name>A0A484M202_9ASTE</name>
<accession>A0A484M202</accession>
<keyword evidence="2" id="KW-1185">Reference proteome</keyword>
<sequence length="75" mass="8721">MHEIILCLEVRKLPANLEFRKDVVPVILSNEFQRFKGMVFPKSRRMEDSVCVYFGDAFKGIKVMEEKEDGRCLGP</sequence>
<reference evidence="1 2" key="1">
    <citation type="submission" date="2018-04" db="EMBL/GenBank/DDBJ databases">
        <authorList>
            <person name="Vogel A."/>
        </authorList>
    </citation>
    <scope>NUCLEOTIDE SEQUENCE [LARGE SCALE GENOMIC DNA]</scope>
</reference>
<evidence type="ECO:0000313" key="1">
    <source>
        <dbReference type="EMBL" id="VFQ82850.1"/>
    </source>
</evidence>
<dbReference type="EMBL" id="OOIL02002447">
    <property type="protein sequence ID" value="VFQ82850.1"/>
    <property type="molecule type" value="Genomic_DNA"/>
</dbReference>
<proteinExistence type="predicted"/>
<organism evidence="1 2">
    <name type="scientific">Cuscuta campestris</name>
    <dbReference type="NCBI Taxonomy" id="132261"/>
    <lineage>
        <taxon>Eukaryota</taxon>
        <taxon>Viridiplantae</taxon>
        <taxon>Streptophyta</taxon>
        <taxon>Embryophyta</taxon>
        <taxon>Tracheophyta</taxon>
        <taxon>Spermatophyta</taxon>
        <taxon>Magnoliopsida</taxon>
        <taxon>eudicotyledons</taxon>
        <taxon>Gunneridae</taxon>
        <taxon>Pentapetalae</taxon>
        <taxon>asterids</taxon>
        <taxon>lamiids</taxon>
        <taxon>Solanales</taxon>
        <taxon>Convolvulaceae</taxon>
        <taxon>Cuscuteae</taxon>
        <taxon>Cuscuta</taxon>
        <taxon>Cuscuta subgen. Grammica</taxon>
        <taxon>Cuscuta sect. Cleistogrammica</taxon>
    </lineage>
</organism>
<gene>
    <name evidence="1" type="ORF">CCAM_LOCUS24626</name>
</gene>
<dbReference type="AlphaFoldDB" id="A0A484M202"/>
<dbReference type="Proteomes" id="UP000595140">
    <property type="component" value="Unassembled WGS sequence"/>
</dbReference>
<evidence type="ECO:0000313" key="2">
    <source>
        <dbReference type="Proteomes" id="UP000595140"/>
    </source>
</evidence>
<protein>
    <submittedName>
        <fullName evidence="1">Uncharacterized protein</fullName>
    </submittedName>
</protein>